<dbReference type="PROSITE" id="PS50174">
    <property type="entry name" value="G_PATCH"/>
    <property type="match status" value="1"/>
</dbReference>
<dbReference type="Pfam" id="PF12457">
    <property type="entry name" value="TIP_N"/>
    <property type="match status" value="1"/>
</dbReference>
<evidence type="ECO:0000313" key="4">
    <source>
        <dbReference type="EMBL" id="KAF3609276.1"/>
    </source>
</evidence>
<organism evidence="4 5">
    <name type="scientific">Brassica cretica</name>
    <name type="common">Mustard</name>
    <dbReference type="NCBI Taxonomy" id="69181"/>
    <lineage>
        <taxon>Eukaryota</taxon>
        <taxon>Viridiplantae</taxon>
        <taxon>Streptophyta</taxon>
        <taxon>Embryophyta</taxon>
        <taxon>Tracheophyta</taxon>
        <taxon>Spermatophyta</taxon>
        <taxon>Magnoliopsida</taxon>
        <taxon>eudicotyledons</taxon>
        <taxon>Gunneridae</taxon>
        <taxon>Pentapetalae</taxon>
        <taxon>rosids</taxon>
        <taxon>malvids</taxon>
        <taxon>Brassicales</taxon>
        <taxon>Brassicaceae</taxon>
        <taxon>Brassiceae</taxon>
        <taxon>Brassica</taxon>
    </lineage>
</organism>
<sequence length="297" mass="33520">MDDATYGVFAESDSYSDDSSGGGRRTRRRMDRDSGRDADLTKPVKFVSTGTVMPNQEVVRDRSDEIDSEDNVINRFDVNVNEEDNLLPGAFGKKIAEGAKMRELLAKMGYTGGGLGKNQQGIVAPIEAHLRPRNTGVGYHDFKEAKLLDLNKVEDKKTVAVSISWNDGGGMNLWKKKKKARKEACVTAEELLEKKQEEGLGGGQTIIDMRGPQVRIVTNLENLDAEEKAREADVPMPELQHNLRLIVDLIEHEIQKIDRDLRNERESALSLQQEKEMLIKEEERQKNAFRQHGIYLR</sequence>
<keyword evidence="5" id="KW-1185">Reference proteome</keyword>
<proteinExistence type="predicted"/>
<dbReference type="EMBL" id="QGKV02000297">
    <property type="protein sequence ID" value="KAF3609276.1"/>
    <property type="molecule type" value="Genomic_DNA"/>
</dbReference>
<dbReference type="InterPro" id="IPR045211">
    <property type="entry name" value="TFP11/STIP/Ntr1"/>
</dbReference>
<dbReference type="PANTHER" id="PTHR23329:SF1">
    <property type="entry name" value="TUFTELIN-INTERACTING PROTEIN 11"/>
    <property type="match status" value="1"/>
</dbReference>
<accession>A0ABQ7EZZ6</accession>
<name>A0ABQ7EZZ6_BRACR</name>
<feature type="coiled-coil region" evidence="1">
    <location>
        <begin position="247"/>
        <end position="288"/>
    </location>
</feature>
<evidence type="ECO:0000313" key="5">
    <source>
        <dbReference type="Proteomes" id="UP000266723"/>
    </source>
</evidence>
<gene>
    <name evidence="4" type="ORF">DY000_02045610</name>
</gene>
<comment type="caution">
    <text evidence="4">The sequence shown here is derived from an EMBL/GenBank/DDBJ whole genome shotgun (WGS) entry which is preliminary data.</text>
</comment>
<dbReference type="InterPro" id="IPR022159">
    <property type="entry name" value="STIP/TFIP11_N"/>
</dbReference>
<feature type="compositionally biased region" description="Basic and acidic residues" evidence="2">
    <location>
        <begin position="30"/>
        <end position="42"/>
    </location>
</feature>
<dbReference type="Proteomes" id="UP000266723">
    <property type="component" value="Unassembled WGS sequence"/>
</dbReference>
<dbReference type="Pfam" id="PF01585">
    <property type="entry name" value="G-patch"/>
    <property type="match status" value="1"/>
</dbReference>
<feature type="region of interest" description="Disordered" evidence="2">
    <location>
        <begin position="1"/>
        <end position="42"/>
    </location>
</feature>
<dbReference type="InterPro" id="IPR000467">
    <property type="entry name" value="G_patch_dom"/>
</dbReference>
<keyword evidence="1" id="KW-0175">Coiled coil</keyword>
<protein>
    <recommendedName>
        <fullName evidence="3">G-patch domain-containing protein</fullName>
    </recommendedName>
</protein>
<dbReference type="SMART" id="SM00443">
    <property type="entry name" value="G_patch"/>
    <property type="match status" value="1"/>
</dbReference>
<feature type="domain" description="G-patch" evidence="3">
    <location>
        <begin position="97"/>
        <end position="142"/>
    </location>
</feature>
<evidence type="ECO:0000256" key="1">
    <source>
        <dbReference type="SAM" id="Coils"/>
    </source>
</evidence>
<reference evidence="4 5" key="1">
    <citation type="journal article" date="2020" name="BMC Genomics">
        <title>Intraspecific diversification of the crop wild relative Brassica cretica Lam. using demographic model selection.</title>
        <authorList>
            <person name="Kioukis A."/>
            <person name="Michalopoulou V.A."/>
            <person name="Briers L."/>
            <person name="Pirintsos S."/>
            <person name="Studholme D.J."/>
            <person name="Pavlidis P."/>
            <person name="Sarris P.F."/>
        </authorList>
    </citation>
    <scope>NUCLEOTIDE SEQUENCE [LARGE SCALE GENOMIC DNA]</scope>
    <source>
        <strain evidence="5">cv. PFS-1207/04</strain>
    </source>
</reference>
<dbReference type="PANTHER" id="PTHR23329">
    <property type="entry name" value="TUFTELIN-INTERACTING PROTEIN 11-RELATED"/>
    <property type="match status" value="1"/>
</dbReference>
<evidence type="ECO:0000259" key="3">
    <source>
        <dbReference type="PROSITE" id="PS50174"/>
    </source>
</evidence>
<evidence type="ECO:0000256" key="2">
    <source>
        <dbReference type="SAM" id="MobiDB-lite"/>
    </source>
</evidence>